<feature type="compositionally biased region" description="Low complexity" evidence="1">
    <location>
        <begin position="212"/>
        <end position="222"/>
    </location>
</feature>
<dbReference type="EMBL" id="OL472117">
    <property type="protein sequence ID" value="UTQ50563.1"/>
    <property type="molecule type" value="Viral_cRNA"/>
</dbReference>
<feature type="region of interest" description="Disordered" evidence="1">
    <location>
        <begin position="194"/>
        <end position="245"/>
    </location>
</feature>
<reference evidence="2" key="1">
    <citation type="journal article" date="2022" name="bioRxiv">
        <title>In-depth study of tomato and weed viromes reveals undiscovered plant virus diversity in an agroecosystem.</title>
        <authorList>
            <person name="Rivarez M.P.S."/>
            <person name="Pecman A."/>
            <person name="Bacnik K."/>
            <person name="Maksimovic Carvalho Ferreira O."/>
            <person name="Vucurovic A."/>
            <person name="Seljak G."/>
            <person name="Mehle N."/>
            <person name="Gutierrez-Aguirre I."/>
            <person name="Ravnikar M."/>
            <person name="Kutnjak D."/>
        </authorList>
    </citation>
    <scope>NUCLEOTIDE SEQUENCE</scope>
    <source>
        <strain evidence="2">SKO20SW</strain>
    </source>
</reference>
<dbReference type="Proteomes" id="UP001255976">
    <property type="component" value="Segment"/>
</dbReference>
<keyword evidence="3" id="KW-1185">Reference proteome</keyword>
<protein>
    <submittedName>
        <fullName evidence="2">Matrix protein</fullName>
    </submittedName>
</protein>
<evidence type="ECO:0000256" key="1">
    <source>
        <dbReference type="SAM" id="MobiDB-lite"/>
    </source>
</evidence>
<gene>
    <name evidence="2" type="primary">M</name>
</gene>
<evidence type="ECO:0000313" key="2">
    <source>
        <dbReference type="EMBL" id="UTQ50563.1"/>
    </source>
</evidence>
<evidence type="ECO:0000313" key="3">
    <source>
        <dbReference type="Proteomes" id="UP001255976"/>
    </source>
</evidence>
<feature type="region of interest" description="Disordered" evidence="1">
    <location>
        <begin position="261"/>
        <end position="311"/>
    </location>
</feature>
<feature type="compositionally biased region" description="Basic and acidic residues" evidence="1">
    <location>
        <begin position="293"/>
        <end position="311"/>
    </location>
</feature>
<accession>A0AAE9MRM3</accession>
<organism evidence="2 3">
    <name type="scientific">Picris betanucleorhabdovirus 1</name>
    <dbReference type="NCBI Taxonomy" id="2950849"/>
    <lineage>
        <taxon>Viruses</taxon>
        <taxon>Riboviria</taxon>
        <taxon>Orthornavirae</taxon>
        <taxon>Negarnaviricota</taxon>
        <taxon>Haploviricotina</taxon>
        <taxon>Monjiviricetes</taxon>
        <taxon>Mononegavirales</taxon>
        <taxon>Rhabdoviridae</taxon>
        <taxon>Betarhabdovirinae</taxon>
        <taxon>Betanucleorhabdovirus</taxon>
    </lineage>
</organism>
<name>A0AAE9MRM3_9RHAB</name>
<proteinExistence type="predicted"/>
<feature type="compositionally biased region" description="Basic residues" evidence="1">
    <location>
        <begin position="261"/>
        <end position="272"/>
    </location>
</feature>
<sequence length="311" mass="34223">MSTEIRGAISIKGTVAVSFYKTKPAFEVPKLVEFFKTLTVMYPKKFVITFTEKRGGGNPQIIHITDSIPQLLMVLLEGYTMVTQSTLVTSSDSDMLLGRSFKYTLSCGSPSGKSGFDTILSYLPYDIDGCYTIKAGFNNKIGKKEDMDHYRLESDLCICIQSRTLEDYQGLMSLGYPVYPIRIYYPSLFPRGSDSESDMSGNELEVEESSGGEENTNNKSSNAVDHGSLGSLGGSMSPGHIQRGIKKRSLRVLNLGKAIKKGRANLRNHTYNRGRDEETRKPGGTGAGPSRKNPHEEEGQETGREDPDASP</sequence>